<keyword evidence="7 10" id="KW-1133">Transmembrane helix</keyword>
<gene>
    <name evidence="12" type="primary">fieF</name>
    <name evidence="12" type="ORF">FX985_00346</name>
</gene>
<reference evidence="12 13" key="1">
    <citation type="journal article" date="2018" name="Plant Biotechnol. Rep.">
        <title>Diversity and antifungal activity of endophytic bacteria associated with Panax ginseng seedlings.</title>
        <authorList>
            <person name="Park J.M."/>
            <person name="Hong C.E."/>
            <person name="Jo S.H."/>
        </authorList>
    </citation>
    <scope>NUCLEOTIDE SEQUENCE [LARGE SCALE GENOMIC DNA]</scope>
    <source>
        <strain evidence="12 13">PgKB38</strain>
    </source>
</reference>
<evidence type="ECO:0000256" key="9">
    <source>
        <dbReference type="SAM" id="MobiDB-lite"/>
    </source>
</evidence>
<dbReference type="NCBIfam" id="TIGR01297">
    <property type="entry name" value="CDF"/>
    <property type="match status" value="1"/>
</dbReference>
<comment type="caution">
    <text evidence="12">The sequence shown here is derived from an EMBL/GenBank/DDBJ whole genome shotgun (WGS) entry which is preliminary data.</text>
</comment>
<dbReference type="GO" id="GO:0005886">
    <property type="term" value="C:plasma membrane"/>
    <property type="evidence" value="ECO:0007669"/>
    <property type="project" value="TreeGrafter"/>
</dbReference>
<evidence type="ECO:0000256" key="5">
    <source>
        <dbReference type="ARBA" id="ARBA00022692"/>
    </source>
</evidence>
<evidence type="ECO:0000256" key="8">
    <source>
        <dbReference type="ARBA" id="ARBA00023136"/>
    </source>
</evidence>
<comment type="similarity">
    <text evidence="2">Belongs to the cation diffusion facilitator (CDF) transporter (TC 2.A.4) family. FieF subfamily.</text>
</comment>
<keyword evidence="6" id="KW-0406">Ion transport</keyword>
<dbReference type="SUPFAM" id="SSF161111">
    <property type="entry name" value="Cation efflux protein transmembrane domain-like"/>
    <property type="match status" value="1"/>
</dbReference>
<dbReference type="Proteomes" id="UP000323425">
    <property type="component" value="Unassembled WGS sequence"/>
</dbReference>
<dbReference type="GO" id="GO:0015086">
    <property type="term" value="F:cadmium ion transmembrane transporter activity"/>
    <property type="evidence" value="ECO:0007669"/>
    <property type="project" value="TreeGrafter"/>
</dbReference>
<evidence type="ECO:0000256" key="2">
    <source>
        <dbReference type="ARBA" id="ARBA00010212"/>
    </source>
</evidence>
<keyword evidence="4" id="KW-0408">Iron</keyword>
<evidence type="ECO:0000259" key="11">
    <source>
        <dbReference type="Pfam" id="PF01545"/>
    </source>
</evidence>
<dbReference type="AlphaFoldDB" id="A0A5M9IU70"/>
<name>A0A5M9IU70_9PSED</name>
<keyword evidence="8 10" id="KW-0472">Membrane</keyword>
<evidence type="ECO:0000256" key="3">
    <source>
        <dbReference type="ARBA" id="ARBA00022448"/>
    </source>
</evidence>
<feature type="transmembrane region" description="Helical" evidence="10">
    <location>
        <begin position="142"/>
        <end position="165"/>
    </location>
</feature>
<evidence type="ECO:0000313" key="12">
    <source>
        <dbReference type="EMBL" id="KAA8560308.1"/>
    </source>
</evidence>
<keyword evidence="5 10" id="KW-0812">Transmembrane</keyword>
<feature type="transmembrane region" description="Helical" evidence="10">
    <location>
        <begin position="241"/>
        <end position="262"/>
    </location>
</feature>
<feature type="transmembrane region" description="Helical" evidence="10">
    <location>
        <begin position="76"/>
        <end position="96"/>
    </location>
</feature>
<dbReference type="GO" id="GO:0006882">
    <property type="term" value="P:intracellular zinc ion homeostasis"/>
    <property type="evidence" value="ECO:0007669"/>
    <property type="project" value="TreeGrafter"/>
</dbReference>
<dbReference type="InterPro" id="IPR027469">
    <property type="entry name" value="Cation_efflux_TMD_sf"/>
</dbReference>
<evidence type="ECO:0000256" key="10">
    <source>
        <dbReference type="SAM" id="Phobius"/>
    </source>
</evidence>
<evidence type="ECO:0000256" key="4">
    <source>
        <dbReference type="ARBA" id="ARBA00022496"/>
    </source>
</evidence>
<keyword evidence="6" id="KW-0862">Zinc</keyword>
<dbReference type="InterPro" id="IPR050291">
    <property type="entry name" value="CDF_Transporter"/>
</dbReference>
<feature type="region of interest" description="Disordered" evidence="9">
    <location>
        <begin position="36"/>
        <end position="57"/>
    </location>
</feature>
<protein>
    <submittedName>
        <fullName evidence="12">Ferrous-iron efflux pump FieF</fullName>
    </submittedName>
</protein>
<dbReference type="Pfam" id="PF01545">
    <property type="entry name" value="Cation_efflux"/>
    <property type="match status" value="1"/>
</dbReference>
<keyword evidence="3" id="KW-0813">Transport</keyword>
<keyword evidence="4" id="KW-0410">Iron transport</keyword>
<feature type="domain" description="Cation efflux protein transmembrane" evidence="11">
    <location>
        <begin position="75"/>
        <end position="271"/>
    </location>
</feature>
<accession>A0A5M9IU70</accession>
<feature type="transmembrane region" description="Helical" evidence="10">
    <location>
        <begin position="213"/>
        <end position="235"/>
    </location>
</feature>
<dbReference type="GO" id="GO:0015093">
    <property type="term" value="F:ferrous iron transmembrane transporter activity"/>
    <property type="evidence" value="ECO:0007669"/>
    <property type="project" value="TreeGrafter"/>
</dbReference>
<feature type="transmembrane region" description="Helical" evidence="10">
    <location>
        <begin position="171"/>
        <end position="193"/>
    </location>
</feature>
<evidence type="ECO:0000313" key="13">
    <source>
        <dbReference type="Proteomes" id="UP000323425"/>
    </source>
</evidence>
<evidence type="ECO:0000256" key="6">
    <source>
        <dbReference type="ARBA" id="ARBA00022906"/>
    </source>
</evidence>
<proteinExistence type="inferred from homology"/>
<keyword evidence="6" id="KW-0864">Zinc transport</keyword>
<organism evidence="12 13">
    <name type="scientific">Pseudomonas extremaustralis</name>
    <dbReference type="NCBI Taxonomy" id="359110"/>
    <lineage>
        <taxon>Bacteria</taxon>
        <taxon>Pseudomonadati</taxon>
        <taxon>Pseudomonadota</taxon>
        <taxon>Gammaproteobacteria</taxon>
        <taxon>Pseudomonadales</taxon>
        <taxon>Pseudomonadaceae</taxon>
        <taxon>Pseudomonas</taxon>
    </lineage>
</organism>
<dbReference type="EMBL" id="VTFH01000001">
    <property type="protein sequence ID" value="KAA8560308.1"/>
    <property type="molecule type" value="Genomic_DNA"/>
</dbReference>
<dbReference type="InterPro" id="IPR002524">
    <property type="entry name" value="Cation_efflux"/>
</dbReference>
<dbReference type="Gene3D" id="1.20.1510.10">
    <property type="entry name" value="Cation efflux protein transmembrane domain"/>
    <property type="match status" value="1"/>
</dbReference>
<dbReference type="GO" id="GO:0015341">
    <property type="term" value="F:zinc efflux antiporter activity"/>
    <property type="evidence" value="ECO:0007669"/>
    <property type="project" value="TreeGrafter"/>
</dbReference>
<comment type="subcellular location">
    <subcellularLocation>
        <location evidence="1">Membrane</location>
        <topology evidence="1">Multi-pass membrane protein</topology>
    </subcellularLocation>
</comment>
<dbReference type="PANTHER" id="PTHR43840">
    <property type="entry name" value="MITOCHONDRIAL METAL TRANSPORTER 1-RELATED"/>
    <property type="match status" value="1"/>
</dbReference>
<dbReference type="InterPro" id="IPR058533">
    <property type="entry name" value="Cation_efflux_TM"/>
</dbReference>
<evidence type="ECO:0000256" key="7">
    <source>
        <dbReference type="ARBA" id="ARBA00022989"/>
    </source>
</evidence>
<sequence length="363" mass="39741">MLAKNVNDDACILTARGALGFFASKLAPTINGGKSVKTGHKVHSTPENPTASSGSKVLTGGIVSNRGEQSLLKQSTILMFAVAIAGIVTGVVSGAQSILFDGFFSLIATAIKVLMLITAKLIAKKSNERFQFGYWHLEPMVLLIEGSFLLLIAIYAFLNGVFGIINGGREIELGLVIIYAAVFTVVEFAYFFYVRYRNRRLKSSLIQFDNISWLVDAMLSVGLLVSFLAALLLKSQGYDKWAVYVDPLILILLALSMLAPAFKILRPALREVLGIAPDHLDDKVREVMDAAQARHGFEDYVSYVQKHGRARFIEIHVVLPADYPVDSVATLDGLREEISTGLGKPDAARWLTISFTGDRKWIA</sequence>
<evidence type="ECO:0000256" key="1">
    <source>
        <dbReference type="ARBA" id="ARBA00004141"/>
    </source>
</evidence>
<feature type="compositionally biased region" description="Polar residues" evidence="9">
    <location>
        <begin position="45"/>
        <end position="56"/>
    </location>
</feature>
<dbReference type="PANTHER" id="PTHR43840:SF15">
    <property type="entry name" value="MITOCHONDRIAL METAL TRANSPORTER 1-RELATED"/>
    <property type="match status" value="1"/>
</dbReference>
<feature type="transmembrane region" description="Helical" evidence="10">
    <location>
        <begin position="102"/>
        <end position="122"/>
    </location>
</feature>